<gene>
    <name evidence="2" type="ORF">V6N11_018248</name>
</gene>
<keyword evidence="3" id="KW-1185">Reference proteome</keyword>
<sequence length="108" mass="12067">MGVSHLQVQSDSSVVVRLVFDPMVKTSSLPLVIDIALFLYRDWAIDFTWVPCEQNMVADSMSKLSPPPDYQLENFDIVLETILPLLVRDRDGPLIVGGAPLLAPLRIF</sequence>
<dbReference type="EMBL" id="JBBPBN010000008">
    <property type="protein sequence ID" value="KAK9033212.1"/>
    <property type="molecule type" value="Genomic_DNA"/>
</dbReference>
<proteinExistence type="predicted"/>
<evidence type="ECO:0000313" key="3">
    <source>
        <dbReference type="Proteomes" id="UP001396334"/>
    </source>
</evidence>
<reference evidence="2 3" key="1">
    <citation type="journal article" date="2024" name="G3 (Bethesda)">
        <title>Genome assembly of Hibiscus sabdariffa L. provides insights into metabolisms of medicinal natural products.</title>
        <authorList>
            <person name="Kim T."/>
        </authorList>
    </citation>
    <scope>NUCLEOTIDE SEQUENCE [LARGE SCALE GENOMIC DNA]</scope>
    <source>
        <strain evidence="2">TK-2024</strain>
        <tissue evidence="2">Old leaves</tissue>
    </source>
</reference>
<feature type="domain" description="RNase H type-1" evidence="1">
    <location>
        <begin position="2"/>
        <end position="63"/>
    </location>
</feature>
<dbReference type="Proteomes" id="UP001396334">
    <property type="component" value="Unassembled WGS sequence"/>
</dbReference>
<dbReference type="InterPro" id="IPR044730">
    <property type="entry name" value="RNase_H-like_dom_plant"/>
</dbReference>
<evidence type="ECO:0000313" key="2">
    <source>
        <dbReference type="EMBL" id="KAK9033212.1"/>
    </source>
</evidence>
<name>A0ABR2T780_9ROSI</name>
<comment type="caution">
    <text evidence="2">The sequence shown here is derived from an EMBL/GenBank/DDBJ whole genome shotgun (WGS) entry which is preliminary data.</text>
</comment>
<dbReference type="Pfam" id="PF13456">
    <property type="entry name" value="RVT_3"/>
    <property type="match status" value="1"/>
</dbReference>
<organism evidence="2 3">
    <name type="scientific">Hibiscus sabdariffa</name>
    <name type="common">roselle</name>
    <dbReference type="NCBI Taxonomy" id="183260"/>
    <lineage>
        <taxon>Eukaryota</taxon>
        <taxon>Viridiplantae</taxon>
        <taxon>Streptophyta</taxon>
        <taxon>Embryophyta</taxon>
        <taxon>Tracheophyta</taxon>
        <taxon>Spermatophyta</taxon>
        <taxon>Magnoliopsida</taxon>
        <taxon>eudicotyledons</taxon>
        <taxon>Gunneridae</taxon>
        <taxon>Pentapetalae</taxon>
        <taxon>rosids</taxon>
        <taxon>malvids</taxon>
        <taxon>Malvales</taxon>
        <taxon>Malvaceae</taxon>
        <taxon>Malvoideae</taxon>
        <taxon>Hibiscus</taxon>
    </lineage>
</organism>
<protein>
    <recommendedName>
        <fullName evidence="1">RNase H type-1 domain-containing protein</fullName>
    </recommendedName>
</protein>
<accession>A0ABR2T780</accession>
<evidence type="ECO:0000259" key="1">
    <source>
        <dbReference type="Pfam" id="PF13456"/>
    </source>
</evidence>
<dbReference type="CDD" id="cd06222">
    <property type="entry name" value="RNase_H_like"/>
    <property type="match status" value="1"/>
</dbReference>
<dbReference type="InterPro" id="IPR002156">
    <property type="entry name" value="RNaseH_domain"/>
</dbReference>